<keyword evidence="6" id="KW-0325">Glycoprotein</keyword>
<accession>A0A7R9MDX1</accession>
<evidence type="ECO:0000313" key="12">
    <source>
        <dbReference type="Proteomes" id="UP000728032"/>
    </source>
</evidence>
<keyword evidence="9" id="KW-0732">Signal</keyword>
<dbReference type="InterPro" id="IPR019819">
    <property type="entry name" value="Carboxylesterase_B_CS"/>
</dbReference>
<dbReference type="InterPro" id="IPR050654">
    <property type="entry name" value="AChE-related_enzymes"/>
</dbReference>
<evidence type="ECO:0000313" key="11">
    <source>
        <dbReference type="EMBL" id="CAD7658345.1"/>
    </source>
</evidence>
<dbReference type="GO" id="GO:0005615">
    <property type="term" value="C:extracellular space"/>
    <property type="evidence" value="ECO:0007669"/>
    <property type="project" value="TreeGrafter"/>
</dbReference>
<dbReference type="EMBL" id="CAJPVJ010014802">
    <property type="protein sequence ID" value="CAG2175531.1"/>
    <property type="molecule type" value="Genomic_DNA"/>
</dbReference>
<evidence type="ECO:0000256" key="4">
    <source>
        <dbReference type="ARBA" id="ARBA00022867"/>
    </source>
</evidence>
<evidence type="ECO:0000259" key="10">
    <source>
        <dbReference type="Pfam" id="PF00135"/>
    </source>
</evidence>
<evidence type="ECO:0000256" key="8">
    <source>
        <dbReference type="PIRSR" id="PIRSR600997-1"/>
    </source>
</evidence>
<dbReference type="GO" id="GO:0005886">
    <property type="term" value="C:plasma membrane"/>
    <property type="evidence" value="ECO:0007669"/>
    <property type="project" value="TreeGrafter"/>
</dbReference>
<keyword evidence="5" id="KW-1015">Disulfide bond</keyword>
<dbReference type="SUPFAM" id="SSF53474">
    <property type="entry name" value="alpha/beta-Hydrolases"/>
    <property type="match status" value="1"/>
</dbReference>
<comment type="similarity">
    <text evidence="1 9">Belongs to the type-B carboxylesterase/lipase family.</text>
</comment>
<dbReference type="Gene3D" id="3.40.50.1820">
    <property type="entry name" value="alpha/beta hydrolase"/>
    <property type="match status" value="1"/>
</dbReference>
<dbReference type="InterPro" id="IPR019826">
    <property type="entry name" value="Carboxylesterase_B_AS"/>
</dbReference>
<dbReference type="AlphaFoldDB" id="A0A7R9MDX1"/>
<dbReference type="InterPro" id="IPR002018">
    <property type="entry name" value="CarbesteraseB"/>
</dbReference>
<feature type="active site" description="Charge relay system" evidence="8">
    <location>
        <position position="344"/>
    </location>
</feature>
<feature type="non-terminal residue" evidence="11">
    <location>
        <position position="1"/>
    </location>
</feature>
<dbReference type="PROSITE" id="PS00941">
    <property type="entry name" value="CARBOXYLESTERASE_B_2"/>
    <property type="match status" value="1"/>
</dbReference>
<evidence type="ECO:0000256" key="2">
    <source>
        <dbReference type="ARBA" id="ARBA00022487"/>
    </source>
</evidence>
<dbReference type="GO" id="GO:0019695">
    <property type="term" value="P:choline metabolic process"/>
    <property type="evidence" value="ECO:0007669"/>
    <property type="project" value="TreeGrafter"/>
</dbReference>
<evidence type="ECO:0000256" key="6">
    <source>
        <dbReference type="ARBA" id="ARBA00023180"/>
    </source>
</evidence>
<dbReference type="GO" id="GO:0003990">
    <property type="term" value="F:acetylcholinesterase activity"/>
    <property type="evidence" value="ECO:0007669"/>
    <property type="project" value="UniProtKB-EC"/>
</dbReference>
<feature type="signal peptide" evidence="9">
    <location>
        <begin position="1"/>
        <end position="17"/>
    </location>
</feature>
<evidence type="ECO:0000256" key="5">
    <source>
        <dbReference type="ARBA" id="ARBA00023157"/>
    </source>
</evidence>
<keyword evidence="3 9" id="KW-0378">Hydrolase</keyword>
<keyword evidence="2" id="KW-0719">Serine esterase</keyword>
<dbReference type="OrthoDB" id="19653at2759"/>
<evidence type="ECO:0000256" key="3">
    <source>
        <dbReference type="ARBA" id="ARBA00022801"/>
    </source>
</evidence>
<sequence length="557" mass="62970">MSVFRCFLAFTLCLTFGQTVDESVVVVRVGNGVINGRKELSVDGKRVHVFKGIPFAKPPIGDLRFRRPVPAGEWRQPLDAFEFAPPCYQNGKYNSSLFPNSGFSEDCLYLNVVSPQISDELNPVMVWIHGGALTKGTANVDTFGGKELSAKGVVFVSINYRLNALGFLYSGEESAPGNVGLWDQTLALEWVNDNIRYFGGDEKRITIFGESAGSWSVSLHILSPASRHLFHNAIMNSGAYLYAFNDDRAEDHAKKWLKGAKLIGCEDGENGAKFTEKVMQCLRAAKAEKLVDILEAKELTVGSIKMWNLVVIDGHFLPKRPQEMLSSGDLKRDLNLMVSTTEDEGSFLLAYYYDSEKFSGKTPRNLTFKEAFNELQEISSELSSRTPVDGQEVAKLYFAGLSERNSADLWRQTIGKAVGDYYITCPTLEFAKQVFRRSEFKVKVFQYLFNSKFQDILICGHWMGVCHGNDLFPMFGIPLVFADKFNEREKEISRQMIEILTDFAKKGEPPKQKDSLWPQYYSINDAIIAPYYEFTNELRKDTNFGKDFKSVECEYLW</sequence>
<dbReference type="EC" id="3.1.1.-" evidence="9"/>
<reference evidence="11" key="1">
    <citation type="submission" date="2020-11" db="EMBL/GenBank/DDBJ databases">
        <authorList>
            <person name="Tran Van P."/>
        </authorList>
    </citation>
    <scope>NUCLEOTIDE SEQUENCE</scope>
</reference>
<dbReference type="EMBL" id="OC929627">
    <property type="protein sequence ID" value="CAD7658345.1"/>
    <property type="molecule type" value="Genomic_DNA"/>
</dbReference>
<feature type="chain" id="PRO_5035952818" description="Carboxylic ester hydrolase" evidence="9">
    <location>
        <begin position="18"/>
        <end position="557"/>
    </location>
</feature>
<keyword evidence="12" id="KW-1185">Reference proteome</keyword>
<feature type="active site" description="Charge relay system" evidence="8">
    <location>
        <position position="467"/>
    </location>
</feature>
<evidence type="ECO:0000256" key="7">
    <source>
        <dbReference type="ARBA" id="ARBA00048484"/>
    </source>
</evidence>
<gene>
    <name evidence="11" type="ORF">ONB1V03_LOCUS14966</name>
</gene>
<feature type="active site" description="Acyl-ester intermediate" evidence="8">
    <location>
        <position position="211"/>
    </location>
</feature>
<dbReference type="GO" id="GO:0006581">
    <property type="term" value="P:acetylcholine catabolic process"/>
    <property type="evidence" value="ECO:0007669"/>
    <property type="project" value="TreeGrafter"/>
</dbReference>
<proteinExistence type="inferred from homology"/>
<dbReference type="PROSITE" id="PS00122">
    <property type="entry name" value="CARBOXYLESTERASE_B_1"/>
    <property type="match status" value="1"/>
</dbReference>
<dbReference type="PANTHER" id="PTHR43918:SF4">
    <property type="entry name" value="CARBOXYLIC ESTER HYDROLASE"/>
    <property type="match status" value="1"/>
</dbReference>
<dbReference type="FunFam" id="3.40.50.1820:FF:000029">
    <property type="entry name" value="Acetylcholinesterase"/>
    <property type="match status" value="1"/>
</dbReference>
<dbReference type="Pfam" id="PF00135">
    <property type="entry name" value="COesterase"/>
    <property type="match status" value="1"/>
</dbReference>
<name>A0A7R9MDX1_9ACAR</name>
<evidence type="ECO:0000256" key="1">
    <source>
        <dbReference type="ARBA" id="ARBA00005964"/>
    </source>
</evidence>
<feature type="domain" description="Carboxylesterase type B" evidence="10">
    <location>
        <begin position="26"/>
        <end position="525"/>
    </location>
</feature>
<dbReference type="Proteomes" id="UP000728032">
    <property type="component" value="Unassembled WGS sequence"/>
</dbReference>
<evidence type="ECO:0000256" key="9">
    <source>
        <dbReference type="RuleBase" id="RU361235"/>
    </source>
</evidence>
<dbReference type="PRINTS" id="PR00878">
    <property type="entry name" value="CHOLNESTRASE"/>
</dbReference>
<keyword evidence="4" id="KW-0531">Neurotransmitter degradation</keyword>
<protein>
    <recommendedName>
        <fullName evidence="9">Carboxylic ester hydrolase</fullName>
        <ecNumber evidence="9">3.1.1.-</ecNumber>
    </recommendedName>
</protein>
<comment type="catalytic activity">
    <reaction evidence="7">
        <text>acetylcholine + H2O = choline + acetate + H(+)</text>
        <dbReference type="Rhea" id="RHEA:17561"/>
        <dbReference type="ChEBI" id="CHEBI:15354"/>
        <dbReference type="ChEBI" id="CHEBI:15355"/>
        <dbReference type="ChEBI" id="CHEBI:15377"/>
        <dbReference type="ChEBI" id="CHEBI:15378"/>
        <dbReference type="ChEBI" id="CHEBI:30089"/>
        <dbReference type="EC" id="3.1.1.7"/>
    </reaction>
</comment>
<dbReference type="InterPro" id="IPR029058">
    <property type="entry name" value="AB_hydrolase_fold"/>
</dbReference>
<dbReference type="PANTHER" id="PTHR43918">
    <property type="entry name" value="ACETYLCHOLINESTERASE"/>
    <property type="match status" value="1"/>
</dbReference>
<organism evidence="11">
    <name type="scientific">Oppiella nova</name>
    <dbReference type="NCBI Taxonomy" id="334625"/>
    <lineage>
        <taxon>Eukaryota</taxon>
        <taxon>Metazoa</taxon>
        <taxon>Ecdysozoa</taxon>
        <taxon>Arthropoda</taxon>
        <taxon>Chelicerata</taxon>
        <taxon>Arachnida</taxon>
        <taxon>Acari</taxon>
        <taxon>Acariformes</taxon>
        <taxon>Sarcoptiformes</taxon>
        <taxon>Oribatida</taxon>
        <taxon>Brachypylina</taxon>
        <taxon>Oppioidea</taxon>
        <taxon>Oppiidae</taxon>
        <taxon>Oppiella</taxon>
    </lineage>
</organism>
<dbReference type="InterPro" id="IPR000997">
    <property type="entry name" value="Cholinesterase"/>
</dbReference>